<protein>
    <submittedName>
        <fullName evidence="1">Uncharacterized protein</fullName>
    </submittedName>
</protein>
<evidence type="ECO:0000313" key="1">
    <source>
        <dbReference type="EMBL" id="KAI3742136.1"/>
    </source>
</evidence>
<gene>
    <name evidence="1" type="ORF">L1987_59816</name>
</gene>
<comment type="caution">
    <text evidence="1">The sequence shown here is derived from an EMBL/GenBank/DDBJ whole genome shotgun (WGS) entry which is preliminary data.</text>
</comment>
<keyword evidence="2" id="KW-1185">Reference proteome</keyword>
<dbReference type="EMBL" id="CM042037">
    <property type="protein sequence ID" value="KAI3742136.1"/>
    <property type="molecule type" value="Genomic_DNA"/>
</dbReference>
<organism evidence="1 2">
    <name type="scientific">Smallanthus sonchifolius</name>
    <dbReference type="NCBI Taxonomy" id="185202"/>
    <lineage>
        <taxon>Eukaryota</taxon>
        <taxon>Viridiplantae</taxon>
        <taxon>Streptophyta</taxon>
        <taxon>Embryophyta</taxon>
        <taxon>Tracheophyta</taxon>
        <taxon>Spermatophyta</taxon>
        <taxon>Magnoliopsida</taxon>
        <taxon>eudicotyledons</taxon>
        <taxon>Gunneridae</taxon>
        <taxon>Pentapetalae</taxon>
        <taxon>asterids</taxon>
        <taxon>campanulids</taxon>
        <taxon>Asterales</taxon>
        <taxon>Asteraceae</taxon>
        <taxon>Asteroideae</taxon>
        <taxon>Heliantheae alliance</taxon>
        <taxon>Millerieae</taxon>
        <taxon>Smallanthus</taxon>
    </lineage>
</organism>
<name>A0ACB9D718_9ASTR</name>
<dbReference type="Proteomes" id="UP001056120">
    <property type="component" value="Linkage Group LG20"/>
</dbReference>
<evidence type="ECO:0000313" key="2">
    <source>
        <dbReference type="Proteomes" id="UP001056120"/>
    </source>
</evidence>
<reference evidence="1 2" key="2">
    <citation type="journal article" date="2022" name="Mol. Ecol. Resour.">
        <title>The genomes of chicory, endive, great burdock and yacon provide insights into Asteraceae paleo-polyploidization history and plant inulin production.</title>
        <authorList>
            <person name="Fan W."/>
            <person name="Wang S."/>
            <person name="Wang H."/>
            <person name="Wang A."/>
            <person name="Jiang F."/>
            <person name="Liu H."/>
            <person name="Zhao H."/>
            <person name="Xu D."/>
            <person name="Zhang Y."/>
        </authorList>
    </citation>
    <scope>NUCLEOTIDE SEQUENCE [LARGE SCALE GENOMIC DNA]</scope>
    <source>
        <strain evidence="2">cv. Yunnan</strain>
        <tissue evidence="1">Leaves</tissue>
    </source>
</reference>
<proteinExistence type="predicted"/>
<accession>A0ACB9D718</accession>
<reference evidence="2" key="1">
    <citation type="journal article" date="2022" name="Mol. Ecol. Resour.">
        <title>The genomes of chicory, endive, great burdock and yacon provide insights into Asteraceae palaeo-polyploidization history and plant inulin production.</title>
        <authorList>
            <person name="Fan W."/>
            <person name="Wang S."/>
            <person name="Wang H."/>
            <person name="Wang A."/>
            <person name="Jiang F."/>
            <person name="Liu H."/>
            <person name="Zhao H."/>
            <person name="Xu D."/>
            <person name="Zhang Y."/>
        </authorList>
    </citation>
    <scope>NUCLEOTIDE SEQUENCE [LARGE SCALE GENOMIC DNA]</scope>
    <source>
        <strain evidence="2">cv. Yunnan</strain>
    </source>
</reference>
<sequence>MNPLGTTHRDKRRVQITVNLKRDPVHLKRNQRRQITPSVHVRLITRHIRVVDDHWVRNHGVNQGDVGYIDRVDFSIGVTGAGGCLSRCNPSRGGSYGFRLGRRSSPTSVEAVVRFSAVGRGKENFVVAGGDGSGYQQKVAGHGNDC</sequence>